<name>A0A1H3ZC81_9FLAO</name>
<evidence type="ECO:0000313" key="2">
    <source>
        <dbReference type="EMBL" id="SEA20994.1"/>
    </source>
</evidence>
<dbReference type="PROSITE" id="PS51257">
    <property type="entry name" value="PROKAR_LIPOPROTEIN"/>
    <property type="match status" value="1"/>
</dbReference>
<accession>A0A1H3ZC81</accession>
<feature type="chain" id="PRO_5011519017" evidence="1">
    <location>
        <begin position="22"/>
        <end position="323"/>
    </location>
</feature>
<dbReference type="AlphaFoldDB" id="A0A1H3ZC81"/>
<protein>
    <submittedName>
        <fullName evidence="2">Putative beta-lactamase-inhibitor-like, PepSY-like</fullName>
    </submittedName>
</protein>
<organism evidence="2 3">
    <name type="scientific">Psychroflexus halocasei</name>
    <dbReference type="NCBI Taxonomy" id="908615"/>
    <lineage>
        <taxon>Bacteria</taxon>
        <taxon>Pseudomonadati</taxon>
        <taxon>Bacteroidota</taxon>
        <taxon>Flavobacteriia</taxon>
        <taxon>Flavobacteriales</taxon>
        <taxon>Flavobacteriaceae</taxon>
        <taxon>Psychroflexus</taxon>
    </lineage>
</organism>
<reference evidence="2 3" key="1">
    <citation type="submission" date="2016-10" db="EMBL/GenBank/DDBJ databases">
        <authorList>
            <person name="de Groot N.N."/>
        </authorList>
    </citation>
    <scope>NUCLEOTIDE SEQUENCE [LARGE SCALE GENOMIC DNA]</scope>
    <source>
        <strain evidence="2 3">DSM 23581</strain>
    </source>
</reference>
<dbReference type="Proteomes" id="UP000198820">
    <property type="component" value="Unassembled WGS sequence"/>
</dbReference>
<proteinExistence type="predicted"/>
<keyword evidence="1" id="KW-0732">Signal</keyword>
<dbReference type="Gene3D" id="3.40.1420.30">
    <property type="match status" value="1"/>
</dbReference>
<feature type="signal peptide" evidence="1">
    <location>
        <begin position="1"/>
        <end position="21"/>
    </location>
</feature>
<sequence length="323" mass="35770">MKTMKPMLGLFVAALTFYSCSSDDDAAPQPPMTKSSLTIKAQSGLNGTAEKITNAASDVEINQFMINLSEIEFEFADNDQNQVFSVGAMDDEDDLAYEDLPEEIKSYLDDNYPEDAFCKAELEDDGPYMYEVELESGFELYFRDDFTLYATEASDEPCNDDGNQGGNAWGSQDDIELAGPFELDLSQGEVTIANVEIPVGVYEEIEFEMDINNDPSSDLYQKSIMITGIISGKPFTFYHTFEEEFEIDYEDAGQNLVIEEGSDASVVFNFDLQAVINTVDLSSAQDLNNDGTIDISPIDEDGNNALANQIKNAIVQYAELLDD</sequence>
<dbReference type="EMBL" id="FNQF01000004">
    <property type="protein sequence ID" value="SEA20994.1"/>
    <property type="molecule type" value="Genomic_DNA"/>
</dbReference>
<dbReference type="RefSeq" id="WP_093241234.1">
    <property type="nucleotide sequence ID" value="NZ_FNQF01000004.1"/>
</dbReference>
<gene>
    <name evidence="2" type="ORF">SAMN05421540_10421</name>
</gene>
<dbReference type="SUPFAM" id="SSF160574">
    <property type="entry name" value="BT0923-like"/>
    <property type="match status" value="1"/>
</dbReference>
<evidence type="ECO:0000256" key="1">
    <source>
        <dbReference type="SAM" id="SignalP"/>
    </source>
</evidence>
<evidence type="ECO:0000313" key="3">
    <source>
        <dbReference type="Proteomes" id="UP000198820"/>
    </source>
</evidence>
<keyword evidence="3" id="KW-1185">Reference proteome</keyword>